<name>A0A6A4SJH7_SCOMX</name>
<accession>A0A6A4SJH7</accession>
<dbReference type="Proteomes" id="UP000438429">
    <property type="component" value="Unassembled WGS sequence"/>
</dbReference>
<dbReference type="AlphaFoldDB" id="A0A6A4SJH7"/>
<proteinExistence type="predicted"/>
<reference evidence="1 2" key="1">
    <citation type="submission" date="2019-06" db="EMBL/GenBank/DDBJ databases">
        <title>Draft genomes of female and male turbot (Scophthalmus maximus).</title>
        <authorList>
            <person name="Xu H."/>
            <person name="Xu X.-W."/>
            <person name="Shao C."/>
            <person name="Chen S."/>
        </authorList>
    </citation>
    <scope>NUCLEOTIDE SEQUENCE [LARGE SCALE GENOMIC DNA]</scope>
    <source>
        <strain evidence="1">Ysfricsl-2016a</strain>
        <tissue evidence="1">Blood</tissue>
    </source>
</reference>
<comment type="caution">
    <text evidence="1">The sequence shown here is derived from an EMBL/GenBank/DDBJ whole genome shotgun (WGS) entry which is preliminary data.</text>
</comment>
<protein>
    <submittedName>
        <fullName evidence="1">Uncharacterized protein</fullName>
    </submittedName>
</protein>
<dbReference type="EMBL" id="VEVO01000013">
    <property type="protein sequence ID" value="KAF0032308.1"/>
    <property type="molecule type" value="Genomic_DNA"/>
</dbReference>
<sequence>MLIHIVEQRIYSQKLVETKMSRYRRVHGAVAARCATDTVAARSPSESPWLRTRHYTKSNRFDLFMGENAASLRKCAAADVTQRQDDDDSVTTWSPPAHWLQLVH</sequence>
<organism evidence="1 2">
    <name type="scientific">Scophthalmus maximus</name>
    <name type="common">Turbot</name>
    <name type="synonym">Psetta maxima</name>
    <dbReference type="NCBI Taxonomy" id="52904"/>
    <lineage>
        <taxon>Eukaryota</taxon>
        <taxon>Metazoa</taxon>
        <taxon>Chordata</taxon>
        <taxon>Craniata</taxon>
        <taxon>Vertebrata</taxon>
        <taxon>Euteleostomi</taxon>
        <taxon>Actinopterygii</taxon>
        <taxon>Neopterygii</taxon>
        <taxon>Teleostei</taxon>
        <taxon>Neoteleostei</taxon>
        <taxon>Acanthomorphata</taxon>
        <taxon>Carangaria</taxon>
        <taxon>Pleuronectiformes</taxon>
        <taxon>Pleuronectoidei</taxon>
        <taxon>Scophthalmidae</taxon>
        <taxon>Scophthalmus</taxon>
    </lineage>
</organism>
<gene>
    <name evidence="1" type="ORF">F2P81_014598</name>
</gene>
<evidence type="ECO:0000313" key="1">
    <source>
        <dbReference type="EMBL" id="KAF0032308.1"/>
    </source>
</evidence>
<evidence type="ECO:0000313" key="2">
    <source>
        <dbReference type="Proteomes" id="UP000438429"/>
    </source>
</evidence>